<dbReference type="Proteomes" id="UP000182427">
    <property type="component" value="Chromosome I"/>
</dbReference>
<dbReference type="PANTHER" id="PTHR10151:SF120">
    <property type="entry name" value="BIS(5'-ADENOSYL)-TRIPHOSPHATASE"/>
    <property type="match status" value="1"/>
</dbReference>
<keyword evidence="1 4" id="KW-0597">Phosphoprotein</keyword>
<feature type="binding site" evidence="5">
    <location>
        <position position="142"/>
    </location>
    <ligand>
        <name>substrate</name>
    </ligand>
</feature>
<accession>A0A1G7MT20</accession>
<evidence type="ECO:0000313" key="6">
    <source>
        <dbReference type="EMBL" id="SDF64988.1"/>
    </source>
</evidence>
<dbReference type="PIRSF" id="PIRSF031924">
    <property type="entry name" value="Pi-irrepressible_AP"/>
    <property type="match status" value="1"/>
</dbReference>
<name>A0A1G7MT20_9BACT</name>
<dbReference type="GO" id="GO:0004035">
    <property type="term" value="F:alkaline phosphatase activity"/>
    <property type="evidence" value="ECO:0007669"/>
    <property type="project" value="InterPro"/>
</dbReference>
<evidence type="ECO:0000313" key="7">
    <source>
        <dbReference type="Proteomes" id="UP000182427"/>
    </source>
</evidence>
<feature type="binding site" evidence="5">
    <location>
        <begin position="209"/>
        <end position="211"/>
    </location>
    <ligand>
        <name>substrate</name>
    </ligand>
</feature>
<evidence type="ECO:0000256" key="1">
    <source>
        <dbReference type="ARBA" id="ARBA00022553"/>
    </source>
</evidence>
<gene>
    <name evidence="6" type="ORF">SAMN05444167_2897</name>
</gene>
<dbReference type="EMBL" id="LT629690">
    <property type="protein sequence ID" value="SDF64988.1"/>
    <property type="molecule type" value="Genomic_DNA"/>
</dbReference>
<keyword evidence="7" id="KW-1185">Reference proteome</keyword>
<protein>
    <submittedName>
        <fullName evidence="6">Type I phosphodiesterase / nucleotide pyrophosphatase</fullName>
    </submittedName>
</protein>
<feature type="active site" description="Phosphothreonine intermediate" evidence="4">
    <location>
        <position position="121"/>
    </location>
</feature>
<reference evidence="6 7" key="1">
    <citation type="submission" date="2016-10" db="EMBL/GenBank/DDBJ databases">
        <authorList>
            <person name="de Groot N.N."/>
        </authorList>
    </citation>
    <scope>NUCLEOTIDE SEQUENCE [LARGE SCALE GENOMIC DNA]</scope>
    <source>
        <strain evidence="6 7">GAS232</strain>
    </source>
</reference>
<dbReference type="Pfam" id="PF01663">
    <property type="entry name" value="Phosphodiest"/>
    <property type="match status" value="1"/>
</dbReference>
<dbReference type="AlphaFoldDB" id="A0A1G7MT20"/>
<evidence type="ECO:0000256" key="4">
    <source>
        <dbReference type="PIRSR" id="PIRSR031924-50"/>
    </source>
</evidence>
<evidence type="ECO:0000256" key="2">
    <source>
        <dbReference type="ARBA" id="ARBA00022723"/>
    </source>
</evidence>
<dbReference type="Gene3D" id="3.40.720.10">
    <property type="entry name" value="Alkaline Phosphatase, subunit A"/>
    <property type="match status" value="2"/>
</dbReference>
<evidence type="ECO:0000256" key="5">
    <source>
        <dbReference type="PIRSR" id="PIRSR031924-51"/>
    </source>
</evidence>
<dbReference type="GO" id="GO:0046872">
    <property type="term" value="F:metal ion binding"/>
    <property type="evidence" value="ECO:0007669"/>
    <property type="project" value="UniProtKB-KW"/>
</dbReference>
<dbReference type="InterPro" id="IPR026263">
    <property type="entry name" value="Alkaline_phosphatase_prok"/>
</dbReference>
<dbReference type="InterPro" id="IPR002591">
    <property type="entry name" value="Phosphodiest/P_Trfase"/>
</dbReference>
<proteinExistence type="predicted"/>
<organism evidence="6 7">
    <name type="scientific">Terriglobus roseus</name>
    <dbReference type="NCBI Taxonomy" id="392734"/>
    <lineage>
        <taxon>Bacteria</taxon>
        <taxon>Pseudomonadati</taxon>
        <taxon>Acidobacteriota</taxon>
        <taxon>Terriglobia</taxon>
        <taxon>Terriglobales</taxon>
        <taxon>Acidobacteriaceae</taxon>
        <taxon>Terriglobus</taxon>
    </lineage>
</organism>
<dbReference type="SUPFAM" id="SSF53649">
    <property type="entry name" value="Alkaline phosphatase-like"/>
    <property type="match status" value="1"/>
</dbReference>
<dbReference type="InterPro" id="IPR017850">
    <property type="entry name" value="Alkaline_phosphatase_core_sf"/>
</dbReference>
<dbReference type="PANTHER" id="PTHR10151">
    <property type="entry name" value="ECTONUCLEOTIDE PYROPHOSPHATASE/PHOSPHODIESTERASE"/>
    <property type="match status" value="1"/>
</dbReference>
<keyword evidence="3" id="KW-0732">Signal</keyword>
<evidence type="ECO:0000256" key="3">
    <source>
        <dbReference type="ARBA" id="ARBA00022729"/>
    </source>
</evidence>
<keyword evidence="2" id="KW-0479">Metal-binding</keyword>
<sequence>MVSVPGALGVTTRRWQSLTQLSESCKDSPQASQYHVCMRSFRSFAASLLVAALASAAVPALHAQAYTGSPKLVVELVFDQFRGDYLDRWRTDFKAKNGWNLFLKQGVHYTDCYYDYANLVTGPGHSTIGTGAYTDGHGIPVNDWYEKGPDGKIRSVQSIDDDRYTIVGEAPGAKTSPGASPHFQVASTLGDELVLATGGKARVYGVSLKDRAAILTSGHATKAAFWTDHESGRWITSTYWMNQLPSWVEDFNKGEEVAKARAASNIPKGSFYELVGATQQGVAYQLDFAKALIQNEHLGHNPDGVTDLITISISSTDIAGHRYGPDEGHQRALVDATDVELDRFFTWIDQTVGLKNVYVSLTGDHGVSASVNAAIGMGMPARGIATKPLYDFVEKALHDKFKPKSNVKYVLGGESPWLQIDPEPFEAQGITEEQAEEATSKAVFDYFVSQPRDTAQHAGAVGGRLPEPMRVQYVYTATQLRNGQVPDTDQGRRELHSYSPVVRWAVHLNFGAYQYYGSETGTTHYSQNSYDRHVPLDFYGAPFQPGTYRNMVQPVDIAATFASLLRINRPSAAVGTVRIEALKPERTTVPATTLKK</sequence>